<feature type="domain" description="SD-repeat containing protein B" evidence="5">
    <location>
        <begin position="872"/>
        <end position="995"/>
    </location>
</feature>
<dbReference type="Proteomes" id="UP000593758">
    <property type="component" value="Chromosome"/>
</dbReference>
<dbReference type="InterPro" id="IPR033764">
    <property type="entry name" value="Sdr_B"/>
</dbReference>
<feature type="compositionally biased region" description="Polar residues" evidence="4">
    <location>
        <begin position="841"/>
        <end position="851"/>
    </location>
</feature>
<dbReference type="PANTHER" id="PTHR23303">
    <property type="entry name" value="CARBOXYPEPTIDASE REGULATORY REGION-CONTAINING"/>
    <property type="match status" value="1"/>
</dbReference>
<feature type="compositionally biased region" description="Polar residues" evidence="4">
    <location>
        <begin position="969"/>
        <end position="979"/>
    </location>
</feature>
<feature type="region of interest" description="Disordered" evidence="4">
    <location>
        <begin position="953"/>
        <end position="993"/>
    </location>
</feature>
<reference evidence="6 7" key="1">
    <citation type="submission" date="2020-10" db="EMBL/GenBank/DDBJ databases">
        <title>Haloactinobacterium sp. RN3S43, a bacterium isolated from saline soil.</title>
        <authorList>
            <person name="Sun J.-Q."/>
        </authorList>
    </citation>
    <scope>NUCLEOTIDE SEQUENCE [LARGE SCALE GENOMIC DNA]</scope>
    <source>
        <strain evidence="6 7">RN3S43</strain>
    </source>
</reference>
<protein>
    <submittedName>
        <fullName evidence="6">Carboxypeptidase regulatory-like domain-containing protein</fullName>
    </submittedName>
</protein>
<evidence type="ECO:0000259" key="5">
    <source>
        <dbReference type="Pfam" id="PF17210"/>
    </source>
</evidence>
<dbReference type="Pfam" id="PF17210">
    <property type="entry name" value="SdrD_B"/>
    <property type="match status" value="4"/>
</dbReference>
<evidence type="ECO:0000256" key="4">
    <source>
        <dbReference type="SAM" id="MobiDB-lite"/>
    </source>
</evidence>
<dbReference type="SUPFAM" id="SSF117074">
    <property type="entry name" value="Hypothetical protein PA1324"/>
    <property type="match status" value="4"/>
</dbReference>
<keyword evidence="6" id="KW-0645">Protease</keyword>
<feature type="domain" description="SD-repeat containing protein B" evidence="5">
    <location>
        <begin position="1001"/>
        <end position="1104"/>
    </location>
</feature>
<dbReference type="GO" id="GO:0005975">
    <property type="term" value="P:carbohydrate metabolic process"/>
    <property type="evidence" value="ECO:0007669"/>
    <property type="project" value="UniProtKB-ARBA"/>
</dbReference>
<evidence type="ECO:0000256" key="3">
    <source>
        <dbReference type="ARBA" id="ARBA00022729"/>
    </source>
</evidence>
<feature type="region of interest" description="Disordered" evidence="4">
    <location>
        <begin position="681"/>
        <end position="701"/>
    </location>
</feature>
<keyword evidence="2" id="KW-0964">Secreted</keyword>
<evidence type="ECO:0000313" key="7">
    <source>
        <dbReference type="Proteomes" id="UP000593758"/>
    </source>
</evidence>
<dbReference type="InterPro" id="IPR013783">
    <property type="entry name" value="Ig-like_fold"/>
</dbReference>
<dbReference type="PANTHER" id="PTHR23303:SF15">
    <property type="entry name" value="COLOSSIN-A"/>
    <property type="match status" value="1"/>
</dbReference>
<dbReference type="InterPro" id="IPR051417">
    <property type="entry name" value="SDr/BOS_complex"/>
</dbReference>
<keyword evidence="6" id="KW-0121">Carboxypeptidase</keyword>
<feature type="domain" description="SD-repeat containing protein B" evidence="5">
    <location>
        <begin position="747"/>
        <end position="865"/>
    </location>
</feature>
<keyword evidence="3" id="KW-0732">Signal</keyword>
<dbReference type="AlphaFoldDB" id="A0A7M1SWG7"/>
<evidence type="ECO:0000256" key="2">
    <source>
        <dbReference type="ARBA" id="ARBA00022525"/>
    </source>
</evidence>
<dbReference type="GO" id="GO:0004180">
    <property type="term" value="F:carboxypeptidase activity"/>
    <property type="evidence" value="ECO:0007669"/>
    <property type="project" value="UniProtKB-KW"/>
</dbReference>
<dbReference type="Gene3D" id="2.60.40.10">
    <property type="entry name" value="Immunoglobulins"/>
    <property type="match status" value="5"/>
</dbReference>
<dbReference type="KEGG" id="halt:IM660_01840"/>
<comment type="subcellular location">
    <subcellularLocation>
        <location evidence="1">Secreted</location>
    </subcellularLocation>
</comment>
<name>A0A7M1SWG7_9MICO</name>
<feature type="region of interest" description="Disordered" evidence="4">
    <location>
        <begin position="828"/>
        <end position="860"/>
    </location>
</feature>
<sequence>MNSISAVGREPASSFVSGGDMHLRRIIGAGAACVLTGGLLAAGLVPAAAAPADGSITVTVVEDRNLDSARNGADAPLENVQVRFVDAAGDVITRSTDASGVATLLAAENDLVGGQYRVEVGNPNVGIYTEAQILDAHAEPEFAPAVSFVDVADGQDATLSVGYVDHTELGPEGATLYSAVQPDDIWPASGESTELYSIDYFFSPSTISDVTPRSTFGSVYGIGVDQDNRDIYAGAYAKRGSEYGPDGPGAIYRVNALTGATETYVVVPNAGSTMHDMTGLGDTGHVIQDFEFRTAVGREALGDVDVNDDNTFLTTVNMNTDSLVVYPVQEAANPAPIQSLAVPVQNGCAADWAPMALEERDGVLHVGAVCGATMETYILTYDRATDGTLTATGTVLSGNVYDTVGRNGQNGPNLALSGGVCQKVDWRPWNDDVDQECIDATANTAPINPAGNGLANQFVYPQPMLADIVLTESGEYILGFRDRGADQYSSLLYYGEKTNGSAAYANYIATGDVVATTVTDSSLTFGDSKDFYDFAGFHNQAASAGMAYIDGSNRLVTNQMDATGLFSNGIRGFNVDTGNAANNAFVTDDFQKSQGLADLEVIVLEQTQQIGNRVWIDTDEDGIQDPGEAPVEGVQVSLYDSAGELVATTETDENGEYWFDSADGLLPEADYQVRLDRESDFQAGGPLAGTTPTADDAGLNQDIDSNGVPADPESGLGEYVVLADITSPEPGENDHSIDFGFIVPGVSVGDLVWLDEDRDGLQGDGEPGIEGVELTLTGPDGEPVTDVFGNLVEPVFTDEDGEYSFDNLPALDEGESYTVTVTPPVGFDPTVEGAGDDPALDSSTGSATSGDLTGDGDRDPSLDFGFVPDLVSVGDYVWIDADRDGIQDEGEAPVEGVEVTLLDSDGEVVATTVTDADGYYVFTDLPISTEFTIEFPTTVEVDGQDYPLTQAQVGDDPGVDSNPGADGTFSFTTPATGENSGEPGQADDPTIDAGYVSPSVSVGDLVWLDEDRDGLQGDGEPGIEGVELTLTGPDGEPVTDVFGNLVEPVFTDEAGEYSFDNLPALDEGESYTVTVTPPVGFDPTVEGAGDDPALDSSTGSATSGDLMVMVTVTRRWTSGLSRIWFRWVITCGLMLIVMASRTRVRPPLRVWRSRCSIPMVRWLLPRSRMRMGITSSLICRSALSSRSSSPPPSP</sequence>
<evidence type="ECO:0000256" key="1">
    <source>
        <dbReference type="ARBA" id="ARBA00004613"/>
    </source>
</evidence>
<dbReference type="EMBL" id="CP063169">
    <property type="protein sequence ID" value="QOR71082.1"/>
    <property type="molecule type" value="Genomic_DNA"/>
</dbReference>
<proteinExistence type="predicted"/>
<evidence type="ECO:0000313" key="6">
    <source>
        <dbReference type="EMBL" id="QOR71082.1"/>
    </source>
</evidence>
<feature type="domain" description="SD-repeat containing protein B" evidence="5">
    <location>
        <begin position="609"/>
        <end position="740"/>
    </location>
</feature>
<accession>A0A7M1SWG7</accession>
<dbReference type="GO" id="GO:0005576">
    <property type="term" value="C:extracellular region"/>
    <property type="evidence" value="ECO:0007669"/>
    <property type="project" value="UniProtKB-SubCell"/>
</dbReference>
<keyword evidence="6" id="KW-0378">Hydrolase</keyword>
<gene>
    <name evidence="6" type="ORF">IM660_01840</name>
</gene>
<organism evidence="6 7">
    <name type="scientific">Ruania alkalisoli</name>
    <dbReference type="NCBI Taxonomy" id="2779775"/>
    <lineage>
        <taxon>Bacteria</taxon>
        <taxon>Bacillati</taxon>
        <taxon>Actinomycetota</taxon>
        <taxon>Actinomycetes</taxon>
        <taxon>Micrococcales</taxon>
        <taxon>Ruaniaceae</taxon>
        <taxon>Ruania</taxon>
    </lineage>
</organism>
<keyword evidence="7" id="KW-1185">Reference proteome</keyword>